<evidence type="ECO:0000313" key="2">
    <source>
        <dbReference type="Proteomes" id="UP000789702"/>
    </source>
</evidence>
<accession>A0ACA9K7C8</accession>
<gene>
    <name evidence="1" type="ORF">DHETER_LOCUS1128</name>
</gene>
<organism evidence="1 2">
    <name type="scientific">Dentiscutata heterogama</name>
    <dbReference type="NCBI Taxonomy" id="1316150"/>
    <lineage>
        <taxon>Eukaryota</taxon>
        <taxon>Fungi</taxon>
        <taxon>Fungi incertae sedis</taxon>
        <taxon>Mucoromycota</taxon>
        <taxon>Glomeromycotina</taxon>
        <taxon>Glomeromycetes</taxon>
        <taxon>Diversisporales</taxon>
        <taxon>Gigasporaceae</taxon>
        <taxon>Dentiscutata</taxon>
    </lineage>
</organism>
<protein>
    <submittedName>
        <fullName evidence="1">7367_t:CDS:1</fullName>
    </submittedName>
</protein>
<keyword evidence="2" id="KW-1185">Reference proteome</keyword>
<dbReference type="EMBL" id="CAJVPU010000636">
    <property type="protein sequence ID" value="CAG8457393.1"/>
    <property type="molecule type" value="Genomic_DNA"/>
</dbReference>
<evidence type="ECO:0000313" key="1">
    <source>
        <dbReference type="EMBL" id="CAG8457393.1"/>
    </source>
</evidence>
<proteinExistence type="predicted"/>
<sequence>MAVLAGAWIAFIIIIGVNYRESELLATTVTICSLTLCLSAIALFPVDIFLVSSTVNLNTGLRHEWATKDEVHQILYELKSVYYAMYGSIAIFCAFVIPFAYFYYEEYDESETIQQRITSALKYTGFFVAFLLICFAFGIVLNPKEKKVPLDLDFFKKFLTDHPILMILGMIIFIVYTAPGLSLLPIRMIKGANDTGPSDAELEDYLRLNREKQRVIKAKYEDPNNQMIRKDAQQLENLLTEEKILIRRLREYEANKNGILNKILMIFRPFEFLGGIMFLLLTIIIFLSMFLTCIDKVKNSICGTNCGFIINHPDIFNPLNFIFIEASYYFPMDYLFMVLLILYFFLSSVAGVVFIGVRFLWITLYKIRKNATPPQGLLLTCLLLMLSLLALNYTITMCNHTVDNVTDCSDYPSLIIPCDIEGPTDICTPTAISTFIHRITLNTPFFGVVFYYAQWAFLIILGLGFVYSTIRPHSYISLDDYDEEADESERLLNAN</sequence>
<name>A0ACA9K7C8_9GLOM</name>
<comment type="caution">
    <text evidence="1">The sequence shown here is derived from an EMBL/GenBank/DDBJ whole genome shotgun (WGS) entry which is preliminary data.</text>
</comment>
<dbReference type="Proteomes" id="UP000789702">
    <property type="component" value="Unassembled WGS sequence"/>
</dbReference>
<reference evidence="1" key="1">
    <citation type="submission" date="2021-06" db="EMBL/GenBank/DDBJ databases">
        <authorList>
            <person name="Kallberg Y."/>
            <person name="Tangrot J."/>
            <person name="Rosling A."/>
        </authorList>
    </citation>
    <scope>NUCLEOTIDE SEQUENCE</scope>
    <source>
        <strain evidence="1">IL203A</strain>
    </source>
</reference>